<feature type="domain" description="TauD/TfdA-like" evidence="6">
    <location>
        <begin position="48"/>
        <end position="305"/>
    </location>
</feature>
<dbReference type="RefSeq" id="WP_346076891.1">
    <property type="nucleotide sequence ID" value="NZ_BAAARB010000016.1"/>
</dbReference>
<evidence type="ECO:0000259" key="6">
    <source>
        <dbReference type="Pfam" id="PF02668"/>
    </source>
</evidence>
<keyword evidence="8" id="KW-1185">Reference proteome</keyword>
<dbReference type="Gene3D" id="3.60.130.10">
    <property type="entry name" value="Clavaminate synthase-like"/>
    <property type="match status" value="1"/>
</dbReference>
<dbReference type="PANTHER" id="PTHR30468">
    <property type="entry name" value="ALPHA-KETOGLUTARATE-DEPENDENT SULFONATE DIOXYGENASE"/>
    <property type="match status" value="1"/>
</dbReference>
<dbReference type="GO" id="GO:0051213">
    <property type="term" value="F:dioxygenase activity"/>
    <property type="evidence" value="ECO:0007669"/>
    <property type="project" value="UniProtKB-KW"/>
</dbReference>
<evidence type="ECO:0000256" key="4">
    <source>
        <dbReference type="ARBA" id="ARBA00023002"/>
    </source>
</evidence>
<organism evidence="7 8">
    <name type="scientific">Gordonia cholesterolivorans</name>
    <dbReference type="NCBI Taxonomy" id="559625"/>
    <lineage>
        <taxon>Bacteria</taxon>
        <taxon>Bacillati</taxon>
        <taxon>Actinomycetota</taxon>
        <taxon>Actinomycetes</taxon>
        <taxon>Mycobacteriales</taxon>
        <taxon>Gordoniaceae</taxon>
        <taxon>Gordonia</taxon>
    </lineage>
</organism>
<dbReference type="Pfam" id="PF02668">
    <property type="entry name" value="TauD"/>
    <property type="match status" value="1"/>
</dbReference>
<keyword evidence="4" id="KW-0560">Oxidoreductase</keyword>
<dbReference type="InterPro" id="IPR051323">
    <property type="entry name" value="AtsK-like"/>
</dbReference>
<dbReference type="EMBL" id="BAAARB010000016">
    <property type="protein sequence ID" value="GAA2386702.1"/>
    <property type="molecule type" value="Genomic_DNA"/>
</dbReference>
<keyword evidence="3 7" id="KW-0223">Dioxygenase</keyword>
<dbReference type="InterPro" id="IPR003819">
    <property type="entry name" value="TauD/TfdA-like"/>
</dbReference>
<evidence type="ECO:0000256" key="1">
    <source>
        <dbReference type="ARBA" id="ARBA00005896"/>
    </source>
</evidence>
<evidence type="ECO:0000256" key="3">
    <source>
        <dbReference type="ARBA" id="ARBA00022964"/>
    </source>
</evidence>
<evidence type="ECO:0000256" key="5">
    <source>
        <dbReference type="ARBA" id="ARBA00023004"/>
    </source>
</evidence>
<comment type="similarity">
    <text evidence="1">Belongs to the TfdA dioxygenase family.</text>
</comment>
<reference evidence="7 8" key="1">
    <citation type="journal article" date="2019" name="Int. J. Syst. Evol. Microbiol.">
        <title>The Global Catalogue of Microorganisms (GCM) 10K type strain sequencing project: providing services to taxonomists for standard genome sequencing and annotation.</title>
        <authorList>
            <consortium name="The Broad Institute Genomics Platform"/>
            <consortium name="The Broad Institute Genome Sequencing Center for Infectious Disease"/>
            <person name="Wu L."/>
            <person name="Ma J."/>
        </authorList>
    </citation>
    <scope>NUCLEOTIDE SEQUENCE [LARGE SCALE GENOMIC DNA]</scope>
    <source>
        <strain evidence="7 8">JCM 16227</strain>
    </source>
</reference>
<proteinExistence type="inferred from homology"/>
<accession>A0ABN3HSX9</accession>
<dbReference type="Proteomes" id="UP001501170">
    <property type="component" value="Unassembled WGS sequence"/>
</dbReference>
<protein>
    <submittedName>
        <fullName evidence="7">TauD/TfdA family dioxygenase</fullName>
    </submittedName>
</protein>
<dbReference type="InterPro" id="IPR042098">
    <property type="entry name" value="TauD-like_sf"/>
</dbReference>
<dbReference type="PANTHER" id="PTHR30468:SF1">
    <property type="entry name" value="ALPHA-KETOGLUTARATE-DEPENDENT SULFONATE DIOXYGENASE"/>
    <property type="match status" value="1"/>
</dbReference>
<dbReference type="SUPFAM" id="SSF51197">
    <property type="entry name" value="Clavaminate synthase-like"/>
    <property type="match status" value="1"/>
</dbReference>
<evidence type="ECO:0000313" key="7">
    <source>
        <dbReference type="EMBL" id="GAA2386702.1"/>
    </source>
</evidence>
<keyword evidence="2" id="KW-0479">Metal-binding</keyword>
<name>A0ABN3HSX9_9ACTN</name>
<gene>
    <name evidence="7" type="ORF">GCM10009855_28560</name>
</gene>
<evidence type="ECO:0000313" key="8">
    <source>
        <dbReference type="Proteomes" id="UP001501170"/>
    </source>
</evidence>
<keyword evidence="5" id="KW-0408">Iron</keyword>
<sequence length="312" mass="35004">MTNDTAVKFQTIHTAGETAYPRVHLGARNLHRNGDDADASLPYTLFDVAPANPTIGAYIGGVDLGHVDETLHAELHRALLEYKVLFFRDQTLTGAQHISLARRWGAVEINDFFPNGDVQEISRLAKGDMAIGMENTWHSDTSFRKDPSMASILRAVEIPPSGGDTVWADMAAAYDNLPESVKERIDGKTAIHTFTKSWGLAMSEEQRAAMSEVHPPIAHPIVRTHPETGRRLLYVNEPFTAEIVGMSKTEGDELLDYLMFQARTPEYQVRFQWEPDSVAIWDNRSTQHYAVNDYFPHCRVMERVTVAGDLPR</sequence>
<evidence type="ECO:0000256" key="2">
    <source>
        <dbReference type="ARBA" id="ARBA00022723"/>
    </source>
</evidence>
<comment type="caution">
    <text evidence="7">The sequence shown here is derived from an EMBL/GenBank/DDBJ whole genome shotgun (WGS) entry which is preliminary data.</text>
</comment>